<name>A0A8S5NFG6_9CAUD</name>
<dbReference type="InterPro" id="IPR057581">
    <property type="entry name" value="Phage_ssDNA_bind"/>
</dbReference>
<evidence type="ECO:0000259" key="1">
    <source>
        <dbReference type="Pfam" id="PF24083"/>
    </source>
</evidence>
<dbReference type="EMBL" id="BK015152">
    <property type="protein sequence ID" value="DAD93095.1"/>
    <property type="molecule type" value="Genomic_DNA"/>
</dbReference>
<dbReference type="Pfam" id="PF24083">
    <property type="entry name" value="Phage_ssDNA_bind"/>
    <property type="match status" value="1"/>
</dbReference>
<accession>A0A8S5NFG6</accession>
<evidence type="ECO:0000313" key="2">
    <source>
        <dbReference type="EMBL" id="DAD93095.1"/>
    </source>
</evidence>
<proteinExistence type="predicted"/>
<sequence length="154" mass="17473">MARERFTIEGTRLMFPNFSGAPDKFNQTPKPNASVVVPPDMVQALTERGFRIRHLDGREGFEDDQGVDILVVKASYGGRGDPKIVLLMAEDGTPPQEWSRRLLSAEEVGEIDRLDIDFVDITFTPYEFRGYTSAYIDSMYVVCRPDRLMSKYGI</sequence>
<protein>
    <recommendedName>
        <fullName evidence="1">Putative phage ssDNA-binding domain-containing protein</fullName>
    </recommendedName>
</protein>
<feature type="domain" description="Putative phage ssDNA-binding" evidence="1">
    <location>
        <begin position="4"/>
        <end position="152"/>
    </location>
</feature>
<reference evidence="2" key="1">
    <citation type="journal article" date="2021" name="Proc. Natl. Acad. Sci. U.S.A.">
        <title>A Catalog of Tens of Thousands of Viruses from Human Metagenomes Reveals Hidden Associations with Chronic Diseases.</title>
        <authorList>
            <person name="Tisza M.J."/>
            <person name="Buck C.B."/>
        </authorList>
    </citation>
    <scope>NUCLEOTIDE SEQUENCE</scope>
    <source>
        <strain evidence="2">CtHEr2</strain>
    </source>
</reference>
<organism evidence="2">
    <name type="scientific">Siphoviridae sp. ctHEr2</name>
    <dbReference type="NCBI Taxonomy" id="2826229"/>
    <lineage>
        <taxon>Viruses</taxon>
        <taxon>Duplodnaviria</taxon>
        <taxon>Heunggongvirae</taxon>
        <taxon>Uroviricota</taxon>
        <taxon>Caudoviricetes</taxon>
    </lineage>
</organism>